<gene>
    <name evidence="10" type="ORF">SAMN05421753_11679</name>
</gene>
<dbReference type="OrthoDB" id="9813074at2"/>
<feature type="transmembrane region" description="Helical" evidence="7">
    <location>
        <begin position="79"/>
        <end position="95"/>
    </location>
</feature>
<dbReference type="SUPFAM" id="SSF144091">
    <property type="entry name" value="Rhomboid-like"/>
    <property type="match status" value="1"/>
</dbReference>
<feature type="transmembrane region" description="Helical" evidence="7">
    <location>
        <begin position="133"/>
        <end position="150"/>
    </location>
</feature>
<evidence type="ECO:0000259" key="8">
    <source>
        <dbReference type="Pfam" id="PF01694"/>
    </source>
</evidence>
<evidence type="ECO:0000256" key="1">
    <source>
        <dbReference type="ARBA" id="ARBA00004141"/>
    </source>
</evidence>
<evidence type="ECO:0000313" key="11">
    <source>
        <dbReference type="Proteomes" id="UP000199518"/>
    </source>
</evidence>
<proteinExistence type="inferred from homology"/>
<dbReference type="RefSeq" id="WP_092053972.1">
    <property type="nucleotide sequence ID" value="NZ_FOQD01000016.1"/>
</dbReference>
<keyword evidence="10" id="KW-0645">Protease</keyword>
<evidence type="ECO:0000256" key="6">
    <source>
        <dbReference type="ARBA" id="ARBA00023136"/>
    </source>
</evidence>
<dbReference type="PANTHER" id="PTHR43731">
    <property type="entry name" value="RHOMBOID PROTEASE"/>
    <property type="match status" value="1"/>
</dbReference>
<dbReference type="InterPro" id="IPR050925">
    <property type="entry name" value="Rhomboid_protease_S54"/>
</dbReference>
<comment type="similarity">
    <text evidence="2">Belongs to the peptidase S54 family.</text>
</comment>
<dbReference type="PANTHER" id="PTHR43731:SF14">
    <property type="entry name" value="PRESENILIN-ASSOCIATED RHOMBOID-LIKE PROTEIN, MITOCHONDRIAL"/>
    <property type="match status" value="1"/>
</dbReference>
<evidence type="ECO:0000256" key="7">
    <source>
        <dbReference type="SAM" id="Phobius"/>
    </source>
</evidence>
<name>A0A1I3P9G5_9PLAN</name>
<keyword evidence="11" id="KW-1185">Reference proteome</keyword>
<dbReference type="Proteomes" id="UP000199518">
    <property type="component" value="Unassembled WGS sequence"/>
</dbReference>
<dbReference type="STRING" id="1576369.SAMN05421753_11679"/>
<keyword evidence="5 7" id="KW-1133">Transmembrane helix</keyword>
<feature type="transmembrane region" description="Helical" evidence="7">
    <location>
        <begin position="107"/>
        <end position="127"/>
    </location>
</feature>
<dbReference type="InterPro" id="IPR035952">
    <property type="entry name" value="Rhomboid-like_sf"/>
</dbReference>
<keyword evidence="6 7" id="KW-0472">Membrane</keyword>
<dbReference type="Pfam" id="PF20216">
    <property type="entry name" value="DUF6576"/>
    <property type="match status" value="1"/>
</dbReference>
<dbReference type="GO" id="GO:0016020">
    <property type="term" value="C:membrane"/>
    <property type="evidence" value="ECO:0007669"/>
    <property type="project" value="UniProtKB-SubCell"/>
</dbReference>
<evidence type="ECO:0000256" key="3">
    <source>
        <dbReference type="ARBA" id="ARBA00022692"/>
    </source>
</evidence>
<reference evidence="11" key="1">
    <citation type="submission" date="2016-10" db="EMBL/GenBank/DDBJ databases">
        <authorList>
            <person name="Varghese N."/>
            <person name="Submissions S."/>
        </authorList>
    </citation>
    <scope>NUCLEOTIDE SEQUENCE [LARGE SCALE GENOMIC DNA]</scope>
    <source>
        <strain evidence="11">DSM 26348</strain>
    </source>
</reference>
<keyword evidence="4" id="KW-0378">Hydrolase</keyword>
<evidence type="ECO:0000313" key="10">
    <source>
        <dbReference type="EMBL" id="SFJ18165.1"/>
    </source>
</evidence>
<evidence type="ECO:0000256" key="5">
    <source>
        <dbReference type="ARBA" id="ARBA00022989"/>
    </source>
</evidence>
<feature type="domain" description="DUF6576" evidence="9">
    <location>
        <begin position="263"/>
        <end position="292"/>
    </location>
</feature>
<dbReference type="GO" id="GO:0004252">
    <property type="term" value="F:serine-type endopeptidase activity"/>
    <property type="evidence" value="ECO:0007669"/>
    <property type="project" value="InterPro"/>
</dbReference>
<feature type="domain" description="Peptidase S54 rhomboid" evidence="8">
    <location>
        <begin position="61"/>
        <end position="215"/>
    </location>
</feature>
<dbReference type="InterPro" id="IPR046483">
    <property type="entry name" value="DUF6576"/>
</dbReference>
<feature type="transmembrane region" description="Helical" evidence="7">
    <location>
        <begin position="157"/>
        <end position="183"/>
    </location>
</feature>
<comment type="subcellular location">
    <subcellularLocation>
        <location evidence="1">Membrane</location>
        <topology evidence="1">Multi-pass membrane protein</topology>
    </subcellularLocation>
</comment>
<dbReference type="GO" id="GO:0006508">
    <property type="term" value="P:proteolysis"/>
    <property type="evidence" value="ECO:0007669"/>
    <property type="project" value="UniProtKB-KW"/>
</dbReference>
<dbReference type="EMBL" id="FOQD01000016">
    <property type="protein sequence ID" value="SFJ18165.1"/>
    <property type="molecule type" value="Genomic_DNA"/>
</dbReference>
<feature type="transmembrane region" description="Helical" evidence="7">
    <location>
        <begin position="195"/>
        <end position="213"/>
    </location>
</feature>
<organism evidence="10 11">
    <name type="scientific">Planctomicrobium piriforme</name>
    <dbReference type="NCBI Taxonomy" id="1576369"/>
    <lineage>
        <taxon>Bacteria</taxon>
        <taxon>Pseudomonadati</taxon>
        <taxon>Planctomycetota</taxon>
        <taxon>Planctomycetia</taxon>
        <taxon>Planctomycetales</taxon>
        <taxon>Planctomycetaceae</taxon>
        <taxon>Planctomicrobium</taxon>
    </lineage>
</organism>
<evidence type="ECO:0000259" key="9">
    <source>
        <dbReference type="Pfam" id="PF20216"/>
    </source>
</evidence>
<accession>A0A1I3P9G5</accession>
<evidence type="ECO:0000256" key="4">
    <source>
        <dbReference type="ARBA" id="ARBA00022801"/>
    </source>
</evidence>
<dbReference type="AlphaFoldDB" id="A0A1I3P9G5"/>
<keyword evidence="3 7" id="KW-0812">Transmembrane</keyword>
<dbReference type="Gene3D" id="1.20.1540.10">
    <property type="entry name" value="Rhomboid-like"/>
    <property type="match status" value="1"/>
</dbReference>
<dbReference type="Pfam" id="PF01694">
    <property type="entry name" value="Rhomboid"/>
    <property type="match status" value="1"/>
</dbReference>
<feature type="transmembrane region" description="Helical" evidence="7">
    <location>
        <begin position="20"/>
        <end position="42"/>
    </location>
</feature>
<evidence type="ECO:0000256" key="2">
    <source>
        <dbReference type="ARBA" id="ARBA00009045"/>
    </source>
</evidence>
<sequence>MGIENREYMTEGPHYRAGGWSYWSAVKLLIVINVVVFLLQTIFPLTLEIWFALIPDAVLHGQIWRLTTYDFLHQTSDNLPLHLLFNMWLLWLAGGRVESVLGKNEFLAFYLLAGILSGITFMLWGMVTKTSGIAIGASGAAVAVMIVYALNWPQERWYIWGILPIPVIVLAALSALFDIMPMLQELRGPGQGDRIAHSAHVGGMLFGFLYARYRWRILDWLPSSTGRKMQNPFRRRPNLRVHVPEQEQPVVQQERIPATVEARLDELLEKISQHGEASLTDQERRFLTDTSRRYRNRK</sequence>
<protein>
    <submittedName>
        <fullName evidence="10">Membrane associated serine protease, rhomboid family</fullName>
    </submittedName>
</protein>
<dbReference type="InterPro" id="IPR022764">
    <property type="entry name" value="Peptidase_S54_rhomboid_dom"/>
</dbReference>